<protein>
    <recommendedName>
        <fullName evidence="4">FimV N-terminal domain-containing protein</fullName>
    </recommendedName>
</protein>
<feature type="chain" id="PRO_5003521411" description="FimV N-terminal domain-containing protein" evidence="3">
    <location>
        <begin position="22"/>
        <end position="612"/>
    </location>
</feature>
<keyword evidence="6" id="KW-1185">Reference proteome</keyword>
<feature type="signal peptide" evidence="3">
    <location>
        <begin position="1"/>
        <end position="21"/>
    </location>
</feature>
<evidence type="ECO:0000313" key="5">
    <source>
        <dbReference type="EMBL" id="EHL29131.1"/>
    </source>
</evidence>
<dbReference type="Pfam" id="PF25800">
    <property type="entry name" value="FimV_N"/>
    <property type="match status" value="1"/>
</dbReference>
<evidence type="ECO:0000256" key="2">
    <source>
        <dbReference type="SAM" id="MobiDB-lite"/>
    </source>
</evidence>
<dbReference type="InterPro" id="IPR020011">
    <property type="entry name" value="FimV_C"/>
</dbReference>
<dbReference type="RefSeq" id="WP_006872711.1">
    <property type="nucleotide sequence ID" value="NZ_JH413849.1"/>
</dbReference>
<accession>G9EU57</accession>
<dbReference type="Proteomes" id="UP000002770">
    <property type="component" value="Unassembled WGS sequence"/>
</dbReference>
<dbReference type="InParanoid" id="G9EU57"/>
<keyword evidence="3" id="KW-0732">Signal</keyword>
<feature type="region of interest" description="Disordered" evidence="2">
    <location>
        <begin position="156"/>
        <end position="175"/>
    </location>
</feature>
<keyword evidence="1" id="KW-0175">Coiled coil</keyword>
<name>G9EU57_9GAMM</name>
<evidence type="ECO:0000313" key="6">
    <source>
        <dbReference type="Proteomes" id="UP000002770"/>
    </source>
</evidence>
<dbReference type="InterPro" id="IPR057840">
    <property type="entry name" value="FimV_N"/>
</dbReference>
<dbReference type="NCBIfam" id="TIGR03505">
    <property type="entry name" value="FimV_core"/>
    <property type="match status" value="1"/>
</dbReference>
<organism evidence="5 6">
    <name type="scientific">Legionella drancourtii LLAP12</name>
    <dbReference type="NCBI Taxonomy" id="658187"/>
    <lineage>
        <taxon>Bacteria</taxon>
        <taxon>Pseudomonadati</taxon>
        <taxon>Pseudomonadota</taxon>
        <taxon>Gammaproteobacteria</taxon>
        <taxon>Legionellales</taxon>
        <taxon>Legionellaceae</taxon>
        <taxon>Legionella</taxon>
    </lineage>
</organism>
<evidence type="ECO:0000256" key="1">
    <source>
        <dbReference type="SAM" id="Coils"/>
    </source>
</evidence>
<feature type="domain" description="FimV N-terminal" evidence="4">
    <location>
        <begin position="22"/>
        <end position="129"/>
    </location>
</feature>
<evidence type="ECO:0000256" key="3">
    <source>
        <dbReference type="SAM" id="SignalP"/>
    </source>
</evidence>
<sequence length="612" mass="67400">MKKTVLYTALSVLVFPACLQALGLGEMKVESALDQPFVAEIELIDVNSAPITNIKANLASPQYFERLGIVPCDALSLLQFDVKKNARGRLVIWIHSTERVSEPYIQLVVDLTWPSGQLYKTYTVLLDPPGYKLDDSSPTYHQRVVGRAHERIVSPARTKHVADSPDNSGKETYGPTVANENVWQIAQRYKTEAVILPQVVLAIVGQNPDAFTERNLNGLKAGAKLNVPSIREILKVPADLATVEVMAHDKAWNEKNSINHVLSPPYTMGQTLTKLPVVEYSKILPVPQFTQSKSTAIEVMPRYMLTSDASVIQNQKPISAKQDATLKAEISITTAAVDSLRESNAALLEQLHMMQSENKTLHEQLAVRDKEIKLIRNQIQVMKKERLAIAAQASSGMNKESSSVWPFLLLFAVAGSGGAAFWHFKRWKQKGNDSSLPAIPPDTESVAPILKPIEQPELHEPKLEPKPLVSVPFSRDQPGSMEAEAAVNDYESFQAVAESPQDNALEFESGLHQLLTEKSITTAIEGNDMDERLVFEPITTAVLAGNSEAEEINVLKSTNALDTLLDLARTYLGMGDKESALHSLNEVLVQGTDAQKEVAKNLMAEIKSNDFT</sequence>
<evidence type="ECO:0000259" key="4">
    <source>
        <dbReference type="Pfam" id="PF25800"/>
    </source>
</evidence>
<dbReference type="eggNOG" id="COG3170">
    <property type="taxonomic scope" value="Bacteria"/>
</dbReference>
<dbReference type="EMBL" id="JH413849">
    <property type="protein sequence ID" value="EHL29131.1"/>
    <property type="molecule type" value="Genomic_DNA"/>
</dbReference>
<dbReference type="NCBIfam" id="TIGR03504">
    <property type="entry name" value="FimV_Cterm"/>
    <property type="match status" value="1"/>
</dbReference>
<dbReference type="OrthoDB" id="5298707at2"/>
<dbReference type="InterPro" id="IPR020012">
    <property type="entry name" value="LysM_FimV"/>
</dbReference>
<reference evidence="5 6" key="1">
    <citation type="journal article" date="2011" name="BMC Genomics">
        <title>Insight into cross-talk between intra-amoebal pathogens.</title>
        <authorList>
            <person name="Gimenez G."/>
            <person name="Bertelli C."/>
            <person name="Moliner C."/>
            <person name="Robert C."/>
            <person name="Raoult D."/>
            <person name="Fournier P.E."/>
            <person name="Greub G."/>
        </authorList>
    </citation>
    <scope>NUCLEOTIDE SEQUENCE [LARGE SCALE GENOMIC DNA]</scope>
    <source>
        <strain evidence="5 6">LLAP12</strain>
    </source>
</reference>
<gene>
    <name evidence="5" type="ORF">LDG_8848</name>
</gene>
<dbReference type="AlphaFoldDB" id="G9EU57"/>
<proteinExistence type="predicted"/>
<dbReference type="Gene3D" id="1.20.58.2200">
    <property type="match status" value="1"/>
</dbReference>
<dbReference type="STRING" id="658187.LDG_8848"/>
<dbReference type="HOGENOM" id="CLU_446040_0_0_6"/>
<feature type="coiled-coil region" evidence="1">
    <location>
        <begin position="337"/>
        <end position="364"/>
    </location>
</feature>
<dbReference type="InterPro" id="IPR038440">
    <property type="entry name" value="FimV_C_sf"/>
</dbReference>